<keyword evidence="3 5" id="KW-0658">Purine biosynthesis</keyword>
<comment type="similarity">
    <text evidence="5 6">Belongs to the PurK/PurT family.</text>
</comment>
<dbReference type="GO" id="GO:0006189">
    <property type="term" value="P:'de novo' IMP biosynthetic process"/>
    <property type="evidence" value="ECO:0007669"/>
    <property type="project" value="UniProtKB-UniRule"/>
</dbReference>
<sequence>MIIGVLGGGQLARMLALAGLPLGFDFVFYDPAPAPCVASLGEHVRGEYSDRVMLSRFARQVDVITYESENIPLECVEFLSRITPVHPGARALNCSGDRLREKRIFQELGIPAPAFRAVDSLAALNGAIEEIGLPAVLKTRTLGYDGKGQFVLRSRDDVTRAWEMLGGFSLVLESLVAFDREISVLGVRDQAGKILFYPLSENVHHDGVLRFSRSCPRDPMQKPAEELAGKLLRHVDYVGVLALELFQVGPVLLANEMAPRVHNSGHWTIEGAMTSQFENHLRAIAGLPLGKTSVTGHSAMVNFIGRQPDLAGLLALRGLHVHLYGKAERPGRKVGHATLWSGSGASFEEGCRTLRSLL</sequence>
<dbReference type="GO" id="GO:0004638">
    <property type="term" value="F:phosphoribosylaminoimidazole carboxylase activity"/>
    <property type="evidence" value="ECO:0007669"/>
    <property type="project" value="InterPro"/>
</dbReference>
<dbReference type="Gene3D" id="3.30.1490.20">
    <property type="entry name" value="ATP-grasp fold, A domain"/>
    <property type="match status" value="1"/>
</dbReference>
<dbReference type="NCBIfam" id="NF004679">
    <property type="entry name" value="PRK06019.1-5"/>
    <property type="match status" value="1"/>
</dbReference>
<dbReference type="HAMAP" id="MF_01928">
    <property type="entry name" value="PurK"/>
    <property type="match status" value="1"/>
</dbReference>
<dbReference type="InterPro" id="IPR003135">
    <property type="entry name" value="ATP-grasp_carboxylate-amine"/>
</dbReference>
<dbReference type="NCBIfam" id="TIGR01161">
    <property type="entry name" value="purK"/>
    <property type="match status" value="1"/>
</dbReference>
<comment type="function">
    <text evidence="6">Catalyzes the ATP-dependent conversion of 5-aminoimidazole ribonucleotide (AIR) and HCO(3)- to N5-carboxyaminoimidazole ribonucleotide (N5-CAIR).</text>
</comment>
<dbReference type="OrthoDB" id="9804625at2"/>
<evidence type="ECO:0000259" key="7">
    <source>
        <dbReference type="PROSITE" id="PS50975"/>
    </source>
</evidence>
<evidence type="ECO:0000256" key="3">
    <source>
        <dbReference type="ARBA" id="ARBA00022755"/>
    </source>
</evidence>
<comment type="function">
    <text evidence="5">Catalyzes the ATP-dependent conversion of 5-aminoimidazole ribonucleotide (AIR) and HCO(3)(-) to N5-carboxyaminoimidazole ribonucleotide (N5-CAIR).</text>
</comment>
<dbReference type="Gene3D" id="3.40.50.20">
    <property type="match status" value="1"/>
</dbReference>
<feature type="binding site" evidence="5">
    <location>
        <position position="204"/>
    </location>
    <ligand>
        <name>ATP</name>
        <dbReference type="ChEBI" id="CHEBI:30616"/>
    </ligand>
</feature>
<evidence type="ECO:0000256" key="4">
    <source>
        <dbReference type="ARBA" id="ARBA00022840"/>
    </source>
</evidence>
<dbReference type="UniPathway" id="UPA00074">
    <property type="reaction ID" value="UER00942"/>
</dbReference>
<evidence type="ECO:0000313" key="9">
    <source>
        <dbReference type="Proteomes" id="UP000198635"/>
    </source>
</evidence>
<dbReference type="Pfam" id="PF02222">
    <property type="entry name" value="ATP-grasp"/>
    <property type="match status" value="1"/>
</dbReference>
<dbReference type="SUPFAM" id="SSF51246">
    <property type="entry name" value="Rudiment single hybrid motif"/>
    <property type="match status" value="1"/>
</dbReference>
<dbReference type="InterPro" id="IPR054350">
    <property type="entry name" value="PurT/PurK_preATP-grasp"/>
</dbReference>
<evidence type="ECO:0000313" key="8">
    <source>
        <dbReference type="EMBL" id="SFI98630.1"/>
    </source>
</evidence>
<dbReference type="Gene3D" id="3.30.470.20">
    <property type="entry name" value="ATP-grasp fold, B domain"/>
    <property type="match status" value="1"/>
</dbReference>
<dbReference type="GO" id="GO:0005524">
    <property type="term" value="F:ATP binding"/>
    <property type="evidence" value="ECO:0007669"/>
    <property type="project" value="UniProtKB-UniRule"/>
</dbReference>
<comment type="pathway">
    <text evidence="5 6">Purine metabolism; IMP biosynthesis via de novo pathway; 5-amino-1-(5-phospho-D-ribosyl)imidazole-4-carboxylate from 5-amino-1-(5-phospho-D-ribosyl)imidazole (N5-CAIR route): step 1/2.</text>
</comment>
<dbReference type="STRING" id="52560.SAMN04488082_10130"/>
<feature type="binding site" evidence="5">
    <location>
        <position position="98"/>
    </location>
    <ligand>
        <name>ATP</name>
        <dbReference type="ChEBI" id="CHEBI:30616"/>
    </ligand>
</feature>
<dbReference type="PROSITE" id="PS50975">
    <property type="entry name" value="ATP_GRASP"/>
    <property type="match status" value="1"/>
</dbReference>
<dbReference type="EMBL" id="FORX01000001">
    <property type="protein sequence ID" value="SFI98630.1"/>
    <property type="molecule type" value="Genomic_DNA"/>
</dbReference>
<organism evidence="8 9">
    <name type="scientific">Desulfomicrobium apsheronum</name>
    <dbReference type="NCBI Taxonomy" id="52560"/>
    <lineage>
        <taxon>Bacteria</taxon>
        <taxon>Pseudomonadati</taxon>
        <taxon>Thermodesulfobacteriota</taxon>
        <taxon>Desulfovibrionia</taxon>
        <taxon>Desulfovibrionales</taxon>
        <taxon>Desulfomicrobiaceae</taxon>
        <taxon>Desulfomicrobium</taxon>
    </lineage>
</organism>
<dbReference type="Pfam" id="PF17769">
    <property type="entry name" value="PurK_C"/>
    <property type="match status" value="1"/>
</dbReference>
<dbReference type="InterPro" id="IPR011054">
    <property type="entry name" value="Rudment_hybrid_motif"/>
</dbReference>
<dbReference type="InterPro" id="IPR016185">
    <property type="entry name" value="PreATP-grasp_dom_sf"/>
</dbReference>
<proteinExistence type="inferred from homology"/>
<feature type="binding site" evidence="5">
    <location>
        <begin position="143"/>
        <end position="149"/>
    </location>
    <ligand>
        <name>ATP</name>
        <dbReference type="ChEBI" id="CHEBI:30616"/>
    </ligand>
</feature>
<evidence type="ECO:0000256" key="6">
    <source>
        <dbReference type="RuleBase" id="RU361200"/>
    </source>
</evidence>
<keyword evidence="4 5" id="KW-0067">ATP-binding</keyword>
<reference evidence="9" key="1">
    <citation type="submission" date="2016-10" db="EMBL/GenBank/DDBJ databases">
        <authorList>
            <person name="Varghese N."/>
            <person name="Submissions S."/>
        </authorList>
    </citation>
    <scope>NUCLEOTIDE SEQUENCE [LARGE SCALE GENOMIC DNA]</scope>
    <source>
        <strain evidence="9">DSM 5918</strain>
    </source>
</reference>
<evidence type="ECO:0000256" key="1">
    <source>
        <dbReference type="ARBA" id="ARBA00022598"/>
    </source>
</evidence>
<keyword evidence="1 5" id="KW-0436">Ligase</keyword>
<feature type="binding site" evidence="5">
    <location>
        <position position="181"/>
    </location>
    <ligand>
        <name>ATP</name>
        <dbReference type="ChEBI" id="CHEBI:30616"/>
    </ligand>
</feature>
<name>A0A1I3MP94_9BACT</name>
<keyword evidence="2 5" id="KW-0547">Nucleotide-binding</keyword>
<dbReference type="AlphaFoldDB" id="A0A1I3MP94"/>
<dbReference type="EC" id="6.3.4.18" evidence="5 6"/>
<dbReference type="InterPro" id="IPR013815">
    <property type="entry name" value="ATP_grasp_subdomain_1"/>
</dbReference>
<comment type="subunit">
    <text evidence="5 6">Homodimer.</text>
</comment>
<dbReference type="Pfam" id="PF22660">
    <property type="entry name" value="RS_preATP-grasp-like"/>
    <property type="match status" value="1"/>
</dbReference>
<dbReference type="GO" id="GO:0034028">
    <property type="term" value="F:5-(carboxyamino)imidazole ribonucleotide synthase activity"/>
    <property type="evidence" value="ECO:0007669"/>
    <property type="project" value="UniProtKB-UniRule"/>
</dbReference>
<dbReference type="FunFam" id="3.30.1490.20:FF:000015">
    <property type="entry name" value="N5-carboxyaminoimidazole ribonucleotide synthase"/>
    <property type="match status" value="1"/>
</dbReference>
<evidence type="ECO:0000256" key="2">
    <source>
        <dbReference type="ARBA" id="ARBA00022741"/>
    </source>
</evidence>
<feature type="domain" description="ATP-grasp" evidence="7">
    <location>
        <begin position="102"/>
        <end position="285"/>
    </location>
</feature>
<feature type="binding site" evidence="5">
    <location>
        <begin position="173"/>
        <end position="176"/>
    </location>
    <ligand>
        <name>ATP</name>
        <dbReference type="ChEBI" id="CHEBI:30616"/>
    </ligand>
</feature>
<dbReference type="RefSeq" id="WP_092372137.1">
    <property type="nucleotide sequence ID" value="NZ_FORX01000001.1"/>
</dbReference>
<feature type="binding site" evidence="5">
    <location>
        <position position="138"/>
    </location>
    <ligand>
        <name>ATP</name>
        <dbReference type="ChEBI" id="CHEBI:30616"/>
    </ligand>
</feature>
<gene>
    <name evidence="5 6" type="primary">purK</name>
    <name evidence="8" type="ORF">SAMN04488082_10130</name>
</gene>
<dbReference type="GO" id="GO:0046872">
    <property type="term" value="F:metal ion binding"/>
    <property type="evidence" value="ECO:0007669"/>
    <property type="project" value="InterPro"/>
</dbReference>
<feature type="binding site" evidence="5">
    <location>
        <begin position="255"/>
        <end position="256"/>
    </location>
    <ligand>
        <name>ATP</name>
        <dbReference type="ChEBI" id="CHEBI:30616"/>
    </ligand>
</feature>
<dbReference type="GO" id="GO:0005829">
    <property type="term" value="C:cytosol"/>
    <property type="evidence" value="ECO:0007669"/>
    <property type="project" value="TreeGrafter"/>
</dbReference>
<dbReference type="SUPFAM" id="SSF56059">
    <property type="entry name" value="Glutathione synthetase ATP-binding domain-like"/>
    <property type="match status" value="1"/>
</dbReference>
<evidence type="ECO:0000256" key="5">
    <source>
        <dbReference type="HAMAP-Rule" id="MF_01928"/>
    </source>
</evidence>
<comment type="catalytic activity">
    <reaction evidence="5 6">
        <text>5-amino-1-(5-phospho-beta-D-ribosyl)imidazole + hydrogencarbonate + ATP = 5-carboxyamino-1-(5-phospho-D-ribosyl)imidazole + ADP + phosphate + 2 H(+)</text>
        <dbReference type="Rhea" id="RHEA:19317"/>
        <dbReference type="ChEBI" id="CHEBI:15378"/>
        <dbReference type="ChEBI" id="CHEBI:17544"/>
        <dbReference type="ChEBI" id="CHEBI:30616"/>
        <dbReference type="ChEBI" id="CHEBI:43474"/>
        <dbReference type="ChEBI" id="CHEBI:58730"/>
        <dbReference type="ChEBI" id="CHEBI:137981"/>
        <dbReference type="ChEBI" id="CHEBI:456216"/>
        <dbReference type="EC" id="6.3.4.18"/>
    </reaction>
</comment>
<keyword evidence="9" id="KW-1185">Reference proteome</keyword>
<protein>
    <recommendedName>
        <fullName evidence="5 6">N5-carboxyaminoimidazole ribonucleotide synthase</fullName>
        <shortName evidence="5 6">N5-CAIR synthase</shortName>
        <ecNumber evidence="5 6">6.3.4.18</ecNumber>
    </recommendedName>
    <alternativeName>
        <fullName evidence="5 6">5-(carboxyamino)imidazole ribonucleotide synthetase</fullName>
    </alternativeName>
</protein>
<dbReference type="PANTHER" id="PTHR11609">
    <property type="entry name" value="PURINE BIOSYNTHESIS PROTEIN 6/7, PUR6/7"/>
    <property type="match status" value="1"/>
</dbReference>
<dbReference type="InterPro" id="IPR005875">
    <property type="entry name" value="PurK"/>
</dbReference>
<dbReference type="InterPro" id="IPR011761">
    <property type="entry name" value="ATP-grasp"/>
</dbReference>
<dbReference type="Proteomes" id="UP000198635">
    <property type="component" value="Unassembled WGS sequence"/>
</dbReference>
<dbReference type="PANTHER" id="PTHR11609:SF5">
    <property type="entry name" value="PHOSPHORIBOSYLAMINOIMIDAZOLE CARBOXYLASE"/>
    <property type="match status" value="1"/>
</dbReference>
<dbReference type="SUPFAM" id="SSF52440">
    <property type="entry name" value="PreATP-grasp domain"/>
    <property type="match status" value="1"/>
</dbReference>
<accession>A0A1I3MP94</accession>
<dbReference type="InterPro" id="IPR040686">
    <property type="entry name" value="PurK_C"/>
</dbReference>